<keyword evidence="1" id="KW-0812">Transmembrane</keyword>
<feature type="transmembrane region" description="Helical" evidence="1">
    <location>
        <begin position="12"/>
        <end position="32"/>
    </location>
</feature>
<protein>
    <submittedName>
        <fullName evidence="2">Uncharacterized protein</fullName>
    </submittedName>
</protein>
<comment type="caution">
    <text evidence="2">The sequence shown here is derived from an EMBL/GenBank/DDBJ whole genome shotgun (WGS) entry which is preliminary data.</text>
</comment>
<feature type="transmembrane region" description="Helical" evidence="1">
    <location>
        <begin position="177"/>
        <end position="201"/>
    </location>
</feature>
<feature type="transmembrane region" description="Helical" evidence="1">
    <location>
        <begin position="101"/>
        <end position="120"/>
    </location>
</feature>
<reference evidence="2 3" key="1">
    <citation type="journal article" date="2024" name="ISME J.">
        <title>Tailless and filamentous prophages are predominant in marine Vibrio.</title>
        <authorList>
            <person name="Steensen K."/>
            <person name="Seneca J."/>
            <person name="Bartlau N."/>
            <person name="Yu X.A."/>
            <person name="Hussain F.A."/>
            <person name="Polz M.F."/>
        </authorList>
    </citation>
    <scope>NUCLEOTIDE SEQUENCE [LARGE SCALE GENOMIC DNA]</scope>
    <source>
        <strain evidence="2 3">10N.239.312.F12</strain>
    </source>
</reference>
<feature type="transmembrane region" description="Helical" evidence="1">
    <location>
        <begin position="70"/>
        <end position="89"/>
    </location>
</feature>
<evidence type="ECO:0000313" key="2">
    <source>
        <dbReference type="EMBL" id="MEZ8723060.1"/>
    </source>
</evidence>
<dbReference type="RefSeq" id="WP_372125152.1">
    <property type="nucleotide sequence ID" value="NZ_JBFSSG010000051.1"/>
</dbReference>
<evidence type="ECO:0000256" key="1">
    <source>
        <dbReference type="SAM" id="Phobius"/>
    </source>
</evidence>
<sequence length="224" mass="25811">MNNEVMKKLGWFMVRLVIAYLSIGVLLGVVILNNTYAPRFFSMDRDIMVWFAVLVTILSYVLFRIKRTTNIGKLMFASILGTVVLFMYAEESYWIANINVRSWSLFLSVLYVSMLLYFLFPHRWLKPFLFLSPVAAGSWVLFWIGYTPINVTLSIMEVQGTIPDEKYHKAISMLPDIYSTCLISALLWTSQVLGVYALAYWGNNPRVSYQSAVRSLKSMVRFSS</sequence>
<keyword evidence="3" id="KW-1185">Reference proteome</keyword>
<keyword evidence="1" id="KW-1133">Transmembrane helix</keyword>
<dbReference type="Proteomes" id="UP001570071">
    <property type="component" value="Unassembled WGS sequence"/>
</dbReference>
<keyword evidence="1" id="KW-0472">Membrane</keyword>
<organism evidence="2 3">
    <name type="scientific">Vibrio pomeroyi</name>
    <dbReference type="NCBI Taxonomy" id="198832"/>
    <lineage>
        <taxon>Bacteria</taxon>
        <taxon>Pseudomonadati</taxon>
        <taxon>Pseudomonadota</taxon>
        <taxon>Gammaproteobacteria</taxon>
        <taxon>Vibrionales</taxon>
        <taxon>Vibrionaceae</taxon>
        <taxon>Vibrio</taxon>
    </lineage>
</organism>
<gene>
    <name evidence="2" type="ORF">AB6D66_18450</name>
</gene>
<name>A0ABV4N0M2_9VIBR</name>
<evidence type="ECO:0000313" key="3">
    <source>
        <dbReference type="Proteomes" id="UP001570071"/>
    </source>
</evidence>
<proteinExistence type="predicted"/>
<accession>A0ABV4N0M2</accession>
<dbReference type="EMBL" id="JBFSSG010000051">
    <property type="protein sequence ID" value="MEZ8723060.1"/>
    <property type="molecule type" value="Genomic_DNA"/>
</dbReference>
<feature type="transmembrane region" description="Helical" evidence="1">
    <location>
        <begin position="47"/>
        <end position="63"/>
    </location>
</feature>
<feature type="transmembrane region" description="Helical" evidence="1">
    <location>
        <begin position="127"/>
        <end position="146"/>
    </location>
</feature>